<keyword evidence="2 4" id="KW-0238">DNA-binding</keyword>
<dbReference type="Gene3D" id="3.40.710.10">
    <property type="entry name" value="DD-peptidase/beta-lactamase superfamily"/>
    <property type="match status" value="1"/>
</dbReference>
<accession>A0A1A3BJD5</accession>
<dbReference type="Gene3D" id="1.10.357.10">
    <property type="entry name" value="Tetracycline Repressor, domain 2"/>
    <property type="match status" value="1"/>
</dbReference>
<dbReference type="GO" id="GO:0006508">
    <property type="term" value="P:proteolysis"/>
    <property type="evidence" value="ECO:0007669"/>
    <property type="project" value="InterPro"/>
</dbReference>
<gene>
    <name evidence="6" type="ORF">A9X01_04985</name>
</gene>
<dbReference type="STRING" id="1790.A5645_10065"/>
<dbReference type="PANTHER" id="PTHR47506:SF1">
    <property type="entry name" value="HTH-TYPE TRANSCRIPTIONAL REGULATOR YJDC"/>
    <property type="match status" value="1"/>
</dbReference>
<feature type="domain" description="HTH tetR-type" evidence="5">
    <location>
        <begin position="10"/>
        <end position="70"/>
    </location>
</feature>
<evidence type="ECO:0000256" key="4">
    <source>
        <dbReference type="PROSITE-ProRule" id="PRU00335"/>
    </source>
</evidence>
<evidence type="ECO:0000313" key="6">
    <source>
        <dbReference type="EMBL" id="OBI75070.1"/>
    </source>
</evidence>
<name>A0A1A3BJD5_MYCAS</name>
<dbReference type="GO" id="GO:0003677">
    <property type="term" value="F:DNA binding"/>
    <property type="evidence" value="ECO:0007669"/>
    <property type="project" value="UniProtKB-UniRule"/>
</dbReference>
<dbReference type="PROSITE" id="PS50977">
    <property type="entry name" value="HTH_TETR_2"/>
    <property type="match status" value="1"/>
</dbReference>
<dbReference type="GO" id="GO:0009002">
    <property type="term" value="F:serine-type D-Ala-D-Ala carboxypeptidase activity"/>
    <property type="evidence" value="ECO:0007669"/>
    <property type="project" value="InterPro"/>
</dbReference>
<dbReference type="Pfam" id="PF00440">
    <property type="entry name" value="TetR_N"/>
    <property type="match status" value="1"/>
</dbReference>
<dbReference type="InterPro" id="IPR001647">
    <property type="entry name" value="HTH_TetR"/>
</dbReference>
<dbReference type="Proteomes" id="UP000093795">
    <property type="component" value="Unassembled WGS sequence"/>
</dbReference>
<feature type="DNA-binding region" description="H-T-H motif" evidence="4">
    <location>
        <begin position="33"/>
        <end position="52"/>
    </location>
</feature>
<evidence type="ECO:0000256" key="1">
    <source>
        <dbReference type="ARBA" id="ARBA00023015"/>
    </source>
</evidence>
<dbReference type="InterPro" id="IPR023772">
    <property type="entry name" value="DNA-bd_HTH_TetR-type_CS"/>
</dbReference>
<dbReference type="PROSITE" id="PS01081">
    <property type="entry name" value="HTH_TETR_1"/>
    <property type="match status" value="1"/>
</dbReference>
<dbReference type="SUPFAM" id="SSF46689">
    <property type="entry name" value="Homeodomain-like"/>
    <property type="match status" value="1"/>
</dbReference>
<dbReference type="eggNOG" id="COG1309">
    <property type="taxonomic scope" value="Bacteria"/>
</dbReference>
<dbReference type="RefSeq" id="WP_065123250.1">
    <property type="nucleotide sequence ID" value="NZ_LZKQ01000299.1"/>
</dbReference>
<keyword evidence="3" id="KW-0804">Transcription</keyword>
<dbReference type="SUPFAM" id="SSF56601">
    <property type="entry name" value="beta-lactamase/transpeptidase-like"/>
    <property type="match status" value="1"/>
</dbReference>
<protein>
    <recommendedName>
        <fullName evidence="5">HTH tetR-type domain-containing protein</fullName>
    </recommendedName>
</protein>
<dbReference type="OrthoDB" id="4539007at2"/>
<organism evidence="6 7">
    <name type="scientific">Mycobacterium asiaticum</name>
    <dbReference type="NCBI Taxonomy" id="1790"/>
    <lineage>
        <taxon>Bacteria</taxon>
        <taxon>Bacillati</taxon>
        <taxon>Actinomycetota</taxon>
        <taxon>Actinomycetes</taxon>
        <taxon>Mycobacteriales</taxon>
        <taxon>Mycobacteriaceae</taxon>
        <taxon>Mycobacterium</taxon>
    </lineage>
</organism>
<dbReference type="EMBL" id="LZKQ01000299">
    <property type="protein sequence ID" value="OBI75070.1"/>
    <property type="molecule type" value="Genomic_DNA"/>
</dbReference>
<evidence type="ECO:0000256" key="3">
    <source>
        <dbReference type="ARBA" id="ARBA00023163"/>
    </source>
</evidence>
<evidence type="ECO:0000313" key="7">
    <source>
        <dbReference type="Proteomes" id="UP000093795"/>
    </source>
</evidence>
<proteinExistence type="predicted"/>
<dbReference type="InterPro" id="IPR012338">
    <property type="entry name" value="Beta-lactam/transpept-like"/>
</dbReference>
<dbReference type="AlphaFoldDB" id="A0A1A3BJD5"/>
<comment type="caution">
    <text evidence="6">The sequence shown here is derived from an EMBL/GenBank/DDBJ whole genome shotgun (WGS) entry which is preliminary data.</text>
</comment>
<dbReference type="InterPro" id="IPR009057">
    <property type="entry name" value="Homeodomain-like_sf"/>
</dbReference>
<dbReference type="PANTHER" id="PTHR47506">
    <property type="entry name" value="TRANSCRIPTIONAL REGULATORY PROTEIN"/>
    <property type="match status" value="1"/>
</dbReference>
<keyword evidence="1" id="KW-0805">Transcription regulation</keyword>
<evidence type="ECO:0000259" key="5">
    <source>
        <dbReference type="PROSITE" id="PS50977"/>
    </source>
</evidence>
<dbReference type="Pfam" id="PF00768">
    <property type="entry name" value="Peptidase_S11"/>
    <property type="match status" value="1"/>
</dbReference>
<dbReference type="InterPro" id="IPR001967">
    <property type="entry name" value="Peptidase_S11_N"/>
</dbReference>
<reference evidence="6 7" key="1">
    <citation type="submission" date="2016-06" db="EMBL/GenBank/DDBJ databases">
        <authorList>
            <person name="Kjaerup R.B."/>
            <person name="Dalgaard T.S."/>
            <person name="Juul-Madsen H.R."/>
        </authorList>
    </citation>
    <scope>NUCLEOTIDE SEQUENCE [LARGE SCALE GENOMIC DNA]</scope>
    <source>
        <strain evidence="6 7">1081914.2</strain>
    </source>
</reference>
<sequence>MARTQQQRREETVGRLLEACIDTIIEVGYARASAAVITKRAGVSVGALFRHFETMGDFMAATASEVLRRQLETFTKQVAQIPADRPALEAALAILRDITSGPANAVLYELLIAARTDEKLKTTLQHELWQYRAKIYDAALTLPGTEDIPPDTLPVLAALLTNVFDGAAVVEGVLPQPEIAERRIPVLTALLNAKAASLGASSTHASTPSGLDGPDGPGASTAHDLAVIFRAAMANPVFAAITAKPSATFPGGPGDGGDVVITNQDELLQRYPGAIGGKTGFTNAARKTFVGAAARGGRRLVIAMMYGLVKEGGPTYWDQAASLFDWGFALSPQASIGSL</sequence>
<evidence type="ECO:0000256" key="2">
    <source>
        <dbReference type="ARBA" id="ARBA00023125"/>
    </source>
</evidence>